<evidence type="ECO:0000313" key="2">
    <source>
        <dbReference type="EMBL" id="GBO07826.1"/>
    </source>
</evidence>
<keyword evidence="3" id="KW-1185">Reference proteome</keyword>
<protein>
    <submittedName>
        <fullName evidence="2">Uncharacterized protein</fullName>
    </submittedName>
</protein>
<dbReference type="EMBL" id="BGPR01033762">
    <property type="protein sequence ID" value="GBO07826.1"/>
    <property type="molecule type" value="Genomic_DNA"/>
</dbReference>
<organism evidence="2 3">
    <name type="scientific">Araneus ventricosus</name>
    <name type="common">Orbweaver spider</name>
    <name type="synonym">Epeira ventricosa</name>
    <dbReference type="NCBI Taxonomy" id="182803"/>
    <lineage>
        <taxon>Eukaryota</taxon>
        <taxon>Metazoa</taxon>
        <taxon>Ecdysozoa</taxon>
        <taxon>Arthropoda</taxon>
        <taxon>Chelicerata</taxon>
        <taxon>Arachnida</taxon>
        <taxon>Araneae</taxon>
        <taxon>Araneomorphae</taxon>
        <taxon>Entelegynae</taxon>
        <taxon>Araneoidea</taxon>
        <taxon>Araneidae</taxon>
        <taxon>Araneus</taxon>
    </lineage>
</organism>
<comment type="caution">
    <text evidence="2">The sequence shown here is derived from an EMBL/GenBank/DDBJ whole genome shotgun (WGS) entry which is preliminary data.</text>
</comment>
<proteinExistence type="predicted"/>
<sequence>MVWRRKNEELNPKNLVGTVKYGHREGVLVWGFMSASELGRAVGARKHGTVEKRSDITVSLNSMVSVRGAVSYPEIVRADEWQAREGIGDRSNPRTNRSGQLSRPMPTDALLRLCPVRLLQRAKYHLQGDSKLPE</sequence>
<dbReference type="OrthoDB" id="3263820at2759"/>
<dbReference type="Proteomes" id="UP000499080">
    <property type="component" value="Unassembled WGS sequence"/>
</dbReference>
<accession>A0A4Y2U805</accession>
<gene>
    <name evidence="2" type="ORF">AVEN_47665_1</name>
</gene>
<name>A0A4Y2U805_ARAVE</name>
<dbReference type="AlphaFoldDB" id="A0A4Y2U805"/>
<feature type="region of interest" description="Disordered" evidence="1">
    <location>
        <begin position="84"/>
        <end position="106"/>
    </location>
</feature>
<reference evidence="2 3" key="1">
    <citation type="journal article" date="2019" name="Sci. Rep.">
        <title>Orb-weaving spider Araneus ventricosus genome elucidates the spidroin gene catalogue.</title>
        <authorList>
            <person name="Kono N."/>
            <person name="Nakamura H."/>
            <person name="Ohtoshi R."/>
            <person name="Moran D.A.P."/>
            <person name="Shinohara A."/>
            <person name="Yoshida Y."/>
            <person name="Fujiwara M."/>
            <person name="Mori M."/>
            <person name="Tomita M."/>
            <person name="Arakawa K."/>
        </authorList>
    </citation>
    <scope>NUCLEOTIDE SEQUENCE [LARGE SCALE GENOMIC DNA]</scope>
</reference>
<evidence type="ECO:0000256" key="1">
    <source>
        <dbReference type="SAM" id="MobiDB-lite"/>
    </source>
</evidence>
<evidence type="ECO:0000313" key="3">
    <source>
        <dbReference type="Proteomes" id="UP000499080"/>
    </source>
</evidence>